<keyword evidence="3" id="KW-1185">Reference proteome</keyword>
<evidence type="ECO:0000259" key="1">
    <source>
        <dbReference type="Pfam" id="PF25991"/>
    </source>
</evidence>
<dbReference type="RefSeq" id="WP_098454137.1">
    <property type="nucleotide sequence ID" value="NZ_PDJG01000001.1"/>
</dbReference>
<reference evidence="2 3" key="1">
    <citation type="submission" date="2017-10" db="EMBL/GenBank/DDBJ databases">
        <title>Sequencing the genomes of 1000 actinobacteria strains.</title>
        <authorList>
            <person name="Klenk H.-P."/>
        </authorList>
    </citation>
    <scope>NUCLEOTIDE SEQUENCE [LARGE SCALE GENOMIC DNA]</scope>
    <source>
        <strain evidence="2 3">DSM 18966</strain>
    </source>
</reference>
<accession>A0A2A9E198</accession>
<comment type="caution">
    <text evidence="2">The sequence shown here is derived from an EMBL/GenBank/DDBJ whole genome shotgun (WGS) entry which is preliminary data.</text>
</comment>
<dbReference type="Proteomes" id="UP000225548">
    <property type="component" value="Unassembled WGS sequence"/>
</dbReference>
<dbReference type="EMBL" id="PDJG01000001">
    <property type="protein sequence ID" value="PFG32827.1"/>
    <property type="molecule type" value="Genomic_DNA"/>
</dbReference>
<feature type="domain" description="Potassium/proton antiporter subunit KhtT-like N-terminal" evidence="1">
    <location>
        <begin position="1"/>
        <end position="70"/>
    </location>
</feature>
<evidence type="ECO:0000313" key="2">
    <source>
        <dbReference type="EMBL" id="PFG32827.1"/>
    </source>
</evidence>
<sequence length="95" mass="10396">MKIEETRLPGIGARYDFATQKGRRVGVISQRDGARHVFLYDPRDPDSCQATIVLSPEESQTLAELLGAPRIVERLQQADESENVVPGESSGTGQV</sequence>
<proteinExistence type="predicted"/>
<protein>
    <submittedName>
        <fullName evidence="2">TrkA domain protein</fullName>
    </submittedName>
</protein>
<dbReference type="InterPro" id="IPR058776">
    <property type="entry name" value="KhtT-like_N"/>
</dbReference>
<organism evidence="2 3">
    <name type="scientific">Sanguibacter antarcticus</name>
    <dbReference type="NCBI Taxonomy" id="372484"/>
    <lineage>
        <taxon>Bacteria</taxon>
        <taxon>Bacillati</taxon>
        <taxon>Actinomycetota</taxon>
        <taxon>Actinomycetes</taxon>
        <taxon>Micrococcales</taxon>
        <taxon>Sanguibacteraceae</taxon>
        <taxon>Sanguibacter</taxon>
    </lineage>
</organism>
<evidence type="ECO:0000313" key="3">
    <source>
        <dbReference type="Proteomes" id="UP000225548"/>
    </source>
</evidence>
<gene>
    <name evidence="2" type="ORF">ATL42_0675</name>
</gene>
<dbReference type="AlphaFoldDB" id="A0A2A9E198"/>
<dbReference type="Pfam" id="PF25991">
    <property type="entry name" value="KhtT_N"/>
    <property type="match status" value="1"/>
</dbReference>
<name>A0A2A9E198_9MICO</name>
<dbReference type="OrthoDB" id="5242677at2"/>